<feature type="binding site" evidence="4">
    <location>
        <position position="66"/>
    </location>
    <ligand>
        <name>substrate</name>
    </ligand>
</feature>
<feature type="binding site" evidence="4">
    <location>
        <position position="124"/>
    </location>
    <ligand>
        <name>substrate</name>
    </ligand>
</feature>
<comment type="cofactor">
    <cofactor evidence="1">
        <name>Mg(2+)</name>
        <dbReference type="ChEBI" id="CHEBI:18420"/>
    </cofactor>
</comment>
<keyword evidence="2 5" id="KW-0479">Metal-binding</keyword>
<dbReference type="Gene3D" id="3.20.20.60">
    <property type="entry name" value="Phosphoenolpyruvate-binding domains"/>
    <property type="match status" value="1"/>
</dbReference>
<evidence type="ECO:0000313" key="8">
    <source>
        <dbReference type="Proteomes" id="UP000051446"/>
    </source>
</evidence>
<dbReference type="PANTHER" id="PTHR32308:SF0">
    <property type="entry name" value="HPCH_HPAI ALDOLASE_CITRATE LYASE DOMAIN-CONTAINING PROTEIN"/>
    <property type="match status" value="1"/>
</dbReference>
<evidence type="ECO:0000259" key="6">
    <source>
        <dbReference type="Pfam" id="PF03328"/>
    </source>
</evidence>
<dbReference type="EMBL" id="JYLH01000002">
    <property type="protein sequence ID" value="KRP48178.1"/>
    <property type="molecule type" value="Genomic_DNA"/>
</dbReference>
<dbReference type="RefSeq" id="WP_057011202.1">
    <property type="nucleotide sequence ID" value="NZ_JYLH01000002.1"/>
</dbReference>
<evidence type="ECO:0000256" key="4">
    <source>
        <dbReference type="PIRSR" id="PIRSR015582-1"/>
    </source>
</evidence>
<proteinExistence type="predicted"/>
<gene>
    <name evidence="7" type="ORF">TU73_04695</name>
</gene>
<dbReference type="PATRIC" id="fig|75588.4.peg.3231"/>
<feature type="binding site" evidence="5">
    <location>
        <position position="124"/>
    </location>
    <ligand>
        <name>Mg(2+)</name>
        <dbReference type="ChEBI" id="CHEBI:18420"/>
    </ligand>
</feature>
<dbReference type="GO" id="GO:0006107">
    <property type="term" value="P:oxaloacetate metabolic process"/>
    <property type="evidence" value="ECO:0007669"/>
    <property type="project" value="TreeGrafter"/>
</dbReference>
<evidence type="ECO:0000256" key="2">
    <source>
        <dbReference type="ARBA" id="ARBA00022723"/>
    </source>
</evidence>
<dbReference type="InterPro" id="IPR011206">
    <property type="entry name" value="Citrate_lyase_beta/mcl1/mcl2"/>
</dbReference>
<dbReference type="InterPro" id="IPR015813">
    <property type="entry name" value="Pyrv/PenolPyrv_kinase-like_dom"/>
</dbReference>
<evidence type="ECO:0000256" key="3">
    <source>
        <dbReference type="ARBA" id="ARBA00022842"/>
    </source>
</evidence>
<dbReference type="GO" id="GO:0003824">
    <property type="term" value="F:catalytic activity"/>
    <property type="evidence" value="ECO:0007669"/>
    <property type="project" value="InterPro"/>
</dbReference>
<sequence>MDRLARSWLCIPALKDGLEEKIFQSAADIVLLDLEDSIPESKKQVARERLLSFESDIWRQYDLAIRVNALSRPEGVRDLVFLMDNNIVPKYLVIPKVESPGELRILGELISVTGAHTKIFGIIETLKGLRGIDAIINDSVNLCGVILGSADLSAEISFRISKAALMQIKCEVALAALSAGLKVIDTPCFNLSCKTQLADEIESAKALGYSGKIAIHPAQIGLINTLFSPTQEELRKANAIIASLNASELPTAIASVDGEMVGPPFEHLAKKLIATHQLVLSKDSKGVI</sequence>
<feature type="binding site" evidence="5">
    <location>
        <position position="151"/>
    </location>
    <ligand>
        <name>Mg(2+)</name>
        <dbReference type="ChEBI" id="CHEBI:18420"/>
    </ligand>
</feature>
<dbReference type="Pfam" id="PF03328">
    <property type="entry name" value="HpcH_HpaI"/>
    <property type="match status" value="1"/>
</dbReference>
<protein>
    <recommendedName>
        <fullName evidence="6">HpcH/HpaI aldolase/citrate lyase domain-containing protein</fullName>
    </recommendedName>
</protein>
<reference evidence="7 8" key="1">
    <citation type="submission" date="2015-02" db="EMBL/GenBank/DDBJ databases">
        <title>Pseudomonas helleri sp. nov. and Pseudomonas weihenstephanensis sp. nov., isolated from raw cows milk.</title>
        <authorList>
            <person name="von Neubeck M."/>
            <person name="Huptas C."/>
            <person name="Wenning M."/>
            <person name="Scherer S."/>
        </authorList>
    </citation>
    <scope>NUCLEOTIDE SEQUENCE [LARGE SCALE GENOMIC DNA]</scope>
    <source>
        <strain evidence="7 8">DSM 17149</strain>
    </source>
</reference>
<evidence type="ECO:0000256" key="1">
    <source>
        <dbReference type="ARBA" id="ARBA00001946"/>
    </source>
</evidence>
<organism evidence="7 8">
    <name type="scientific">Pseudomonas libanensis</name>
    <dbReference type="NCBI Taxonomy" id="75588"/>
    <lineage>
        <taxon>Bacteria</taxon>
        <taxon>Pseudomonadati</taxon>
        <taxon>Pseudomonadota</taxon>
        <taxon>Gammaproteobacteria</taxon>
        <taxon>Pseudomonadales</taxon>
        <taxon>Pseudomonadaceae</taxon>
        <taxon>Pseudomonas</taxon>
    </lineage>
</organism>
<evidence type="ECO:0000256" key="5">
    <source>
        <dbReference type="PIRSR" id="PIRSR015582-2"/>
    </source>
</evidence>
<keyword evidence="3 5" id="KW-0460">Magnesium</keyword>
<dbReference type="Proteomes" id="UP000051446">
    <property type="component" value="Unassembled WGS sequence"/>
</dbReference>
<dbReference type="InterPro" id="IPR005000">
    <property type="entry name" value="Aldolase/citrate-lyase_domain"/>
</dbReference>
<dbReference type="SUPFAM" id="SSF51621">
    <property type="entry name" value="Phosphoenolpyruvate/pyruvate domain"/>
    <property type="match status" value="1"/>
</dbReference>
<feature type="domain" description="HpcH/HpaI aldolase/citrate lyase" evidence="6">
    <location>
        <begin position="7"/>
        <end position="217"/>
    </location>
</feature>
<evidence type="ECO:0000313" key="7">
    <source>
        <dbReference type="EMBL" id="KRP48178.1"/>
    </source>
</evidence>
<dbReference type="GO" id="GO:0000287">
    <property type="term" value="F:magnesium ion binding"/>
    <property type="evidence" value="ECO:0007669"/>
    <property type="project" value="TreeGrafter"/>
</dbReference>
<dbReference type="InterPro" id="IPR040442">
    <property type="entry name" value="Pyrv_kinase-like_dom_sf"/>
</dbReference>
<comment type="caution">
    <text evidence="7">The sequence shown here is derived from an EMBL/GenBank/DDBJ whole genome shotgun (WGS) entry which is preliminary data.</text>
</comment>
<dbReference type="PANTHER" id="PTHR32308">
    <property type="entry name" value="LYASE BETA SUBUNIT, PUTATIVE (AFU_ORTHOLOGUE AFUA_4G13030)-RELATED"/>
    <property type="match status" value="1"/>
</dbReference>
<name>A0A0R2YIB8_9PSED</name>
<accession>A0A0R2YIB8</accession>
<dbReference type="PIRSF" id="PIRSF015582">
    <property type="entry name" value="Cit_lyase_B"/>
    <property type="match status" value="1"/>
</dbReference>
<dbReference type="AlphaFoldDB" id="A0A0R2YIB8"/>